<reference evidence="4" key="1">
    <citation type="submission" date="2017-09" db="EMBL/GenBank/DDBJ databases">
        <authorList>
            <person name="Varghese N."/>
            <person name="Submissions S."/>
        </authorList>
    </citation>
    <scope>NUCLEOTIDE SEQUENCE [LARGE SCALE GENOMIC DNA]</scope>
    <source>
        <strain evidence="4">C7</strain>
    </source>
</reference>
<evidence type="ECO:0000313" key="3">
    <source>
        <dbReference type="EMBL" id="SOH94845.1"/>
    </source>
</evidence>
<feature type="domain" description="DUF3131" evidence="2">
    <location>
        <begin position="72"/>
        <end position="435"/>
    </location>
</feature>
<dbReference type="PROSITE" id="PS51257">
    <property type="entry name" value="PROKAR_LIPOPROTEIN"/>
    <property type="match status" value="1"/>
</dbReference>
<name>A0A2C9CUP1_9RHOB</name>
<dbReference type="AlphaFoldDB" id="A0A2C9CUP1"/>
<keyword evidence="1" id="KW-0472">Membrane</keyword>
<keyword evidence="1" id="KW-0812">Transmembrane</keyword>
<organism evidence="3 4">
    <name type="scientific">Pontivivens marinum</name>
    <dbReference type="NCBI Taxonomy" id="1690039"/>
    <lineage>
        <taxon>Bacteria</taxon>
        <taxon>Pseudomonadati</taxon>
        <taxon>Pseudomonadota</taxon>
        <taxon>Alphaproteobacteria</taxon>
        <taxon>Rhodobacterales</taxon>
        <taxon>Paracoccaceae</taxon>
        <taxon>Pontivivens</taxon>
    </lineage>
</organism>
<protein>
    <recommendedName>
        <fullName evidence="2">DUF3131 domain-containing protein</fullName>
    </recommendedName>
</protein>
<dbReference type="InterPro" id="IPR021478">
    <property type="entry name" value="DUF3131"/>
</dbReference>
<evidence type="ECO:0000313" key="4">
    <source>
        <dbReference type="Proteomes" id="UP000220034"/>
    </source>
</evidence>
<accession>A0A2C9CUP1</accession>
<gene>
    <name evidence="3" type="ORF">SAMN06273572_105271</name>
</gene>
<dbReference type="Gene3D" id="1.50.10.140">
    <property type="match status" value="1"/>
</dbReference>
<evidence type="ECO:0000256" key="1">
    <source>
        <dbReference type="SAM" id="Phobius"/>
    </source>
</evidence>
<dbReference type="Pfam" id="PF11329">
    <property type="entry name" value="DUF3131"/>
    <property type="match status" value="1"/>
</dbReference>
<sequence length="443" mass="48943">MSFRQNLINARSHIVFLVALGCGLTLVTYIESGLQEESVHVVEEVPDAIAAFEDVTPLPLAITGVSTPEDLEYAAIAWRYFQNNTNPDTGLVNSVDNYPSTTMWETGSYFVATTSAQRLGLIDEAEAVDRIGLALDTLIGMRRFDDLLPNKAYNVNTGELVDYANQAAERGLGWSALDIARLVGALGIVQNNYPVLAPQVADLLAQWDLEQMIEDGQLIGGNIREDNLRRDQEGRVGYEQYAAKAMMLFGYDMYRAYRAEDNLMVQDVEGLPIPVDTRMHRGVTPAFTVSEPYVFDGLEFGFDARSLRFSTAIYSAQEARYANTEILTAVSESHIDVAPYFIYSSVWGGGSPWSVMTFTGERMDSKRTISTKISFAWDALFGTDYTRELLAAIAPLGDPERGWPEGIYEIDGSTNTSVTVNTNAVVLASLSFRAHGPLLRVDR</sequence>
<dbReference type="Proteomes" id="UP000220034">
    <property type="component" value="Unassembled WGS sequence"/>
</dbReference>
<evidence type="ECO:0000259" key="2">
    <source>
        <dbReference type="Pfam" id="PF11329"/>
    </source>
</evidence>
<dbReference type="EMBL" id="OCTN01000005">
    <property type="protein sequence ID" value="SOH94845.1"/>
    <property type="molecule type" value="Genomic_DNA"/>
</dbReference>
<keyword evidence="1" id="KW-1133">Transmembrane helix</keyword>
<feature type="transmembrane region" description="Helical" evidence="1">
    <location>
        <begin position="12"/>
        <end position="30"/>
    </location>
</feature>
<dbReference type="OrthoDB" id="9147113at2"/>
<dbReference type="RefSeq" id="WP_097930787.1">
    <property type="nucleotide sequence ID" value="NZ_OCTN01000005.1"/>
</dbReference>
<keyword evidence="4" id="KW-1185">Reference proteome</keyword>
<proteinExistence type="predicted"/>